<evidence type="ECO:0000313" key="3">
    <source>
        <dbReference type="EMBL" id="POM68962.1"/>
    </source>
</evidence>
<name>A0A2P4XTU7_9STRA</name>
<dbReference type="EMBL" id="NCKW01007985">
    <property type="protein sequence ID" value="POM68962.1"/>
    <property type="molecule type" value="Genomic_DNA"/>
</dbReference>
<protein>
    <recommendedName>
        <fullName evidence="2">PX domain-containing protein</fullName>
    </recommendedName>
</protein>
<dbReference type="InterPro" id="IPR036871">
    <property type="entry name" value="PX_dom_sf"/>
</dbReference>
<feature type="region of interest" description="Disordered" evidence="1">
    <location>
        <begin position="1"/>
        <end position="85"/>
    </location>
</feature>
<dbReference type="InterPro" id="IPR001683">
    <property type="entry name" value="PX_dom"/>
</dbReference>
<dbReference type="PROSITE" id="PS50195">
    <property type="entry name" value="PX"/>
    <property type="match status" value="1"/>
</dbReference>
<dbReference type="Pfam" id="PF08628">
    <property type="entry name" value="Nexin_C"/>
    <property type="match status" value="1"/>
</dbReference>
<organism evidence="3 4">
    <name type="scientific">Phytophthora palmivora</name>
    <dbReference type="NCBI Taxonomy" id="4796"/>
    <lineage>
        <taxon>Eukaryota</taxon>
        <taxon>Sar</taxon>
        <taxon>Stramenopiles</taxon>
        <taxon>Oomycota</taxon>
        <taxon>Peronosporomycetes</taxon>
        <taxon>Peronosporales</taxon>
        <taxon>Peronosporaceae</taxon>
        <taxon>Phytophthora</taxon>
    </lineage>
</organism>
<comment type="caution">
    <text evidence="3">The sequence shown here is derived from an EMBL/GenBank/DDBJ whole genome shotgun (WGS) entry which is preliminary data.</text>
</comment>
<gene>
    <name evidence="3" type="ORF">PHPALM_14811</name>
</gene>
<accession>A0A2P4XTU7</accession>
<dbReference type="Pfam" id="PF00787">
    <property type="entry name" value="PX"/>
    <property type="match status" value="1"/>
</dbReference>
<evidence type="ECO:0000256" key="1">
    <source>
        <dbReference type="SAM" id="MobiDB-lite"/>
    </source>
</evidence>
<dbReference type="SUPFAM" id="SSF64268">
    <property type="entry name" value="PX domain"/>
    <property type="match status" value="1"/>
</dbReference>
<feature type="compositionally biased region" description="Polar residues" evidence="1">
    <location>
        <begin position="224"/>
        <end position="243"/>
    </location>
</feature>
<evidence type="ECO:0000259" key="2">
    <source>
        <dbReference type="PROSITE" id="PS50195"/>
    </source>
</evidence>
<evidence type="ECO:0000313" key="4">
    <source>
        <dbReference type="Proteomes" id="UP000237271"/>
    </source>
</evidence>
<dbReference type="PANTHER" id="PTHR22775:SF3">
    <property type="entry name" value="SORTING NEXIN-13"/>
    <property type="match status" value="1"/>
</dbReference>
<feature type="region of interest" description="Disordered" evidence="1">
    <location>
        <begin position="224"/>
        <end position="249"/>
    </location>
</feature>
<dbReference type="CDD" id="cd06093">
    <property type="entry name" value="PX_domain"/>
    <property type="match status" value="1"/>
</dbReference>
<feature type="domain" description="PX" evidence="2">
    <location>
        <begin position="79"/>
        <end position="218"/>
    </location>
</feature>
<dbReference type="Proteomes" id="UP000237271">
    <property type="component" value="Unassembled WGS sequence"/>
</dbReference>
<dbReference type="InterPro" id="IPR013937">
    <property type="entry name" value="Sorting_nexin_C"/>
</dbReference>
<keyword evidence="4" id="KW-1185">Reference proteome</keyword>
<dbReference type="Gene3D" id="3.30.1520.10">
    <property type="entry name" value="Phox-like domain"/>
    <property type="match status" value="1"/>
</dbReference>
<dbReference type="GO" id="GO:0035091">
    <property type="term" value="F:phosphatidylinositol binding"/>
    <property type="evidence" value="ECO:0007669"/>
    <property type="project" value="InterPro"/>
</dbReference>
<proteinExistence type="predicted"/>
<reference evidence="3 4" key="1">
    <citation type="journal article" date="2017" name="Genome Biol. Evol.">
        <title>Phytophthora megakarya and P. palmivora, closely related causal agents of cacao black pod rot, underwent increases in genome sizes and gene numbers by different mechanisms.</title>
        <authorList>
            <person name="Ali S.S."/>
            <person name="Shao J."/>
            <person name="Lary D.J."/>
            <person name="Kronmiller B."/>
            <person name="Shen D."/>
            <person name="Strem M.D."/>
            <person name="Amoako-Attah I."/>
            <person name="Akrofi A.Y."/>
            <person name="Begoude B.A."/>
            <person name="Ten Hoopen G.M."/>
            <person name="Coulibaly K."/>
            <person name="Kebe B.I."/>
            <person name="Melnick R.L."/>
            <person name="Guiltinan M.J."/>
            <person name="Tyler B.M."/>
            <person name="Meinhardt L.W."/>
            <person name="Bailey B.A."/>
        </authorList>
    </citation>
    <scope>NUCLEOTIDE SEQUENCE [LARGE SCALE GENOMIC DNA]</scope>
    <source>
        <strain evidence="4">sbr112.9</strain>
    </source>
</reference>
<dbReference type="AlphaFoldDB" id="A0A2P4XTU7"/>
<dbReference type="PANTHER" id="PTHR22775">
    <property type="entry name" value="SORTING NEXIN"/>
    <property type="match status" value="1"/>
</dbReference>
<sequence>MDSISTPPLSASAGAASRMIRKPGQLLQKAWKRGESGVTSPTLSFDDGVATPTDDKDRNSADMVGSLNSLLSPMNDDEEEMTTPTESGITKMALVRDRVVVHLEKTVANYTKMDDTAYAWSVIKTFHDFEVLEKQLAEKLKKQEKRCGVGCQACHLRGVDYMEMTSIKPSLKTVAAAALTYEKRLHVLDQFLQQLLACDTLCQSSDVQKFLLLANAYGTSLAPNNTSTSSWESGENLTSSSAMPSGGGTLSNSVGSGVSAAGGVLVENGKWRKGRWIAPDANSKETKMRVLQKIEVSLFAVLGEVFEFDGIGMVRRQIFSMTRSFIKAFLSASHFRILERRFLSFTDPKKLSGWIGELRMYIFPDPSEINAAPPSPDIQVLRKQCLESILASFPSKALSLFGDTACENAALKLHEFLQHEVFVKNLLFSITDELLLHLFPDSTTFKGKKASGGTPTVPTPASPSAIEVATTIAKEAVAASIDDDATGLATPPLSPIIAATAPDKKLKVVI</sequence>
<dbReference type="OrthoDB" id="5582218at2759"/>